<dbReference type="InterPro" id="IPR032508">
    <property type="entry name" value="FecR_C"/>
</dbReference>
<dbReference type="FunFam" id="2.60.120.1440:FF:000001">
    <property type="entry name" value="Putative anti-sigma factor"/>
    <property type="match status" value="1"/>
</dbReference>
<feature type="domain" description="Protein FecR C-terminal" evidence="3">
    <location>
        <begin position="270"/>
        <end position="336"/>
    </location>
</feature>
<evidence type="ECO:0008006" key="5">
    <source>
        <dbReference type="Google" id="ProtNLM"/>
    </source>
</evidence>
<protein>
    <recommendedName>
        <fullName evidence="5">FecR protein domain-containing protein</fullName>
    </recommendedName>
</protein>
<evidence type="ECO:0000259" key="3">
    <source>
        <dbReference type="Pfam" id="PF16344"/>
    </source>
</evidence>
<gene>
    <name evidence="4" type="ORF">SDC9_34205</name>
</gene>
<dbReference type="GO" id="GO:0016989">
    <property type="term" value="F:sigma factor antagonist activity"/>
    <property type="evidence" value="ECO:0007669"/>
    <property type="project" value="TreeGrafter"/>
</dbReference>
<sequence length="338" mass="38488">MKNTQSEDSKIVRLMQLYIENRCSDKERDELLSWLKQTDCYDPIDSILNTHWERIMNEVRTPDQLREKELQNEFELIRQKIRGTKKLKKHKPSGLNWLLKVAAVILLLLGIGTSIYKLKDPAVTSITYTEFKSAHGKIKKIKLTDGTLVTLNSGSSLKLPNNFNNKSRFVQMEGEAFFDVAKNAEKPFIIESGDATVKVLGTSFNVKAYKEDKLMAVTVATGKVMVNIDAMDLQLKLLPNEHLSVDKNTSEFSKTTIEENNYSKWISGILYFDKEPLDDVIKELNRKYDKKVILSCKSCNQQISGSHDNKSLEAVIDAICFTTGLKYTQNGNTIIIHE</sequence>
<dbReference type="Pfam" id="PF04773">
    <property type="entry name" value="FecR"/>
    <property type="match status" value="1"/>
</dbReference>
<accession>A0A644VAE8</accession>
<dbReference type="Gene3D" id="3.55.50.30">
    <property type="match status" value="1"/>
</dbReference>
<evidence type="ECO:0000256" key="1">
    <source>
        <dbReference type="SAM" id="Phobius"/>
    </source>
</evidence>
<dbReference type="EMBL" id="VSSQ01000252">
    <property type="protein sequence ID" value="MPL88187.1"/>
    <property type="molecule type" value="Genomic_DNA"/>
</dbReference>
<feature type="domain" description="FecR protein" evidence="2">
    <location>
        <begin position="132"/>
        <end position="224"/>
    </location>
</feature>
<proteinExistence type="predicted"/>
<evidence type="ECO:0000313" key="4">
    <source>
        <dbReference type="EMBL" id="MPL88187.1"/>
    </source>
</evidence>
<dbReference type="PANTHER" id="PTHR30273:SF2">
    <property type="entry name" value="PROTEIN FECR"/>
    <property type="match status" value="1"/>
</dbReference>
<organism evidence="4">
    <name type="scientific">bioreactor metagenome</name>
    <dbReference type="NCBI Taxonomy" id="1076179"/>
    <lineage>
        <taxon>unclassified sequences</taxon>
        <taxon>metagenomes</taxon>
        <taxon>ecological metagenomes</taxon>
    </lineage>
</organism>
<evidence type="ECO:0000259" key="2">
    <source>
        <dbReference type="Pfam" id="PF04773"/>
    </source>
</evidence>
<keyword evidence="1" id="KW-1133">Transmembrane helix</keyword>
<feature type="transmembrane region" description="Helical" evidence="1">
    <location>
        <begin position="95"/>
        <end position="116"/>
    </location>
</feature>
<dbReference type="Pfam" id="PF16344">
    <property type="entry name" value="FecR_C"/>
    <property type="match status" value="1"/>
</dbReference>
<dbReference type="PANTHER" id="PTHR30273">
    <property type="entry name" value="PERIPLASMIC SIGNAL SENSOR AND SIGMA FACTOR ACTIVATOR FECR-RELATED"/>
    <property type="match status" value="1"/>
</dbReference>
<dbReference type="InterPro" id="IPR012373">
    <property type="entry name" value="Ferrdict_sens_TM"/>
</dbReference>
<comment type="caution">
    <text evidence="4">The sequence shown here is derived from an EMBL/GenBank/DDBJ whole genome shotgun (WGS) entry which is preliminary data.</text>
</comment>
<reference evidence="4" key="1">
    <citation type="submission" date="2019-08" db="EMBL/GenBank/DDBJ databases">
        <authorList>
            <person name="Kucharzyk K."/>
            <person name="Murdoch R.W."/>
            <person name="Higgins S."/>
            <person name="Loffler F."/>
        </authorList>
    </citation>
    <scope>NUCLEOTIDE SEQUENCE</scope>
</reference>
<keyword evidence="1" id="KW-0812">Transmembrane</keyword>
<dbReference type="Gene3D" id="2.60.120.1440">
    <property type="match status" value="1"/>
</dbReference>
<dbReference type="AlphaFoldDB" id="A0A644VAE8"/>
<dbReference type="PIRSF" id="PIRSF018266">
    <property type="entry name" value="FecR"/>
    <property type="match status" value="1"/>
</dbReference>
<dbReference type="InterPro" id="IPR006860">
    <property type="entry name" value="FecR"/>
</dbReference>
<name>A0A644VAE8_9ZZZZ</name>
<keyword evidence="1" id="KW-0472">Membrane</keyword>